<sequence length="332" mass="36726">MVWAPGKQLQKGRYTIEDVLRVGQLGVTYLAKTPQGEAIVIKTPNDEAMHQLDCDRLQQVFVQEAFKLAQCRHPHIVKAEQPFLEDSIWCIPMEYIAGTTLDKRDRPILPEAEALEYVRQIGSALEVVHQNGLLHRDVTPRNILMRIRNGKSEAVLIDFGLARDFELDLTQTRTEEISPGFTPLELYSRSGDRGAYTDVYSLGATLYVLLTGETPPSAADRQNPGKRLVFPKSMSGQTRQAIDWAMKLKGGDRPQSVSEWLKALPQPEAAVSQQATTLTSSPEPKRKLETWQLIFAGIAAIGALLAGLQGIAALMEATKPDSTPTPTQTQTP</sequence>
<dbReference type="AlphaFoldDB" id="A0A951QDB3"/>
<reference evidence="5" key="2">
    <citation type="journal article" date="2022" name="Microbiol. Resour. Announc.">
        <title>Metagenome Sequencing to Explore Phylogenomics of Terrestrial Cyanobacteria.</title>
        <authorList>
            <person name="Ward R.D."/>
            <person name="Stajich J.E."/>
            <person name="Johansen J.R."/>
            <person name="Huntemann M."/>
            <person name="Clum A."/>
            <person name="Foster B."/>
            <person name="Foster B."/>
            <person name="Roux S."/>
            <person name="Palaniappan K."/>
            <person name="Varghese N."/>
            <person name="Mukherjee S."/>
            <person name="Reddy T.B.K."/>
            <person name="Daum C."/>
            <person name="Copeland A."/>
            <person name="Chen I.A."/>
            <person name="Ivanova N.N."/>
            <person name="Kyrpides N.C."/>
            <person name="Shapiro N."/>
            <person name="Eloe-Fadrosh E.A."/>
            <person name="Pietrasiak N."/>
        </authorList>
    </citation>
    <scope>NUCLEOTIDE SEQUENCE</scope>
    <source>
        <strain evidence="5">UHER 2000/2452</strain>
    </source>
</reference>
<accession>A0A951QDB3</accession>
<dbReference type="SUPFAM" id="SSF56112">
    <property type="entry name" value="Protein kinase-like (PK-like)"/>
    <property type="match status" value="1"/>
</dbReference>
<dbReference type="Pfam" id="PF00069">
    <property type="entry name" value="Pkinase"/>
    <property type="match status" value="1"/>
</dbReference>
<feature type="transmembrane region" description="Helical" evidence="3">
    <location>
        <begin position="293"/>
        <end position="315"/>
    </location>
</feature>
<dbReference type="GO" id="GO:0005524">
    <property type="term" value="F:ATP binding"/>
    <property type="evidence" value="ECO:0007669"/>
    <property type="project" value="UniProtKB-KW"/>
</dbReference>
<dbReference type="GO" id="GO:0005737">
    <property type="term" value="C:cytoplasm"/>
    <property type="evidence" value="ECO:0007669"/>
    <property type="project" value="TreeGrafter"/>
</dbReference>
<dbReference type="Gene3D" id="1.10.510.10">
    <property type="entry name" value="Transferase(Phosphotransferase) domain 1"/>
    <property type="match status" value="1"/>
</dbReference>
<dbReference type="EMBL" id="JAHHHD010000023">
    <property type="protein sequence ID" value="MBW4660658.1"/>
    <property type="molecule type" value="Genomic_DNA"/>
</dbReference>
<reference evidence="5" key="1">
    <citation type="submission" date="2021-05" db="EMBL/GenBank/DDBJ databases">
        <authorList>
            <person name="Pietrasiak N."/>
            <person name="Ward R."/>
            <person name="Stajich J.E."/>
            <person name="Kurbessoian T."/>
        </authorList>
    </citation>
    <scope>NUCLEOTIDE SEQUENCE</scope>
    <source>
        <strain evidence="5">UHER 2000/2452</strain>
    </source>
</reference>
<dbReference type="InterPro" id="IPR008266">
    <property type="entry name" value="Tyr_kinase_AS"/>
</dbReference>
<evidence type="ECO:0000259" key="4">
    <source>
        <dbReference type="PROSITE" id="PS50011"/>
    </source>
</evidence>
<dbReference type="CDD" id="cd14014">
    <property type="entry name" value="STKc_PknB_like"/>
    <property type="match status" value="1"/>
</dbReference>
<keyword evidence="1" id="KW-0547">Nucleotide-binding</keyword>
<gene>
    <name evidence="5" type="ORF">KME15_18450</name>
</gene>
<name>A0A951QDB3_9CYAN</name>
<keyword evidence="3" id="KW-0812">Transmembrane</keyword>
<dbReference type="PROSITE" id="PS00109">
    <property type="entry name" value="PROTEIN_KINASE_TYR"/>
    <property type="match status" value="1"/>
</dbReference>
<protein>
    <submittedName>
        <fullName evidence="5">Serine/threonine protein kinase</fullName>
    </submittedName>
</protein>
<keyword evidence="5" id="KW-0723">Serine/threonine-protein kinase</keyword>
<dbReference type="GO" id="GO:0000226">
    <property type="term" value="P:microtubule cytoskeleton organization"/>
    <property type="evidence" value="ECO:0007669"/>
    <property type="project" value="TreeGrafter"/>
</dbReference>
<keyword evidence="5" id="KW-0418">Kinase</keyword>
<evidence type="ECO:0000256" key="3">
    <source>
        <dbReference type="SAM" id="Phobius"/>
    </source>
</evidence>
<dbReference type="InterPro" id="IPR011009">
    <property type="entry name" value="Kinase-like_dom_sf"/>
</dbReference>
<organism evidence="5 6">
    <name type="scientific">Drouetiella hepatica Uher 2000/2452</name>
    <dbReference type="NCBI Taxonomy" id="904376"/>
    <lineage>
        <taxon>Bacteria</taxon>
        <taxon>Bacillati</taxon>
        <taxon>Cyanobacteriota</taxon>
        <taxon>Cyanophyceae</taxon>
        <taxon>Oculatellales</taxon>
        <taxon>Oculatellaceae</taxon>
        <taxon>Drouetiella</taxon>
    </lineage>
</organism>
<dbReference type="GO" id="GO:0035556">
    <property type="term" value="P:intracellular signal transduction"/>
    <property type="evidence" value="ECO:0007669"/>
    <property type="project" value="TreeGrafter"/>
</dbReference>
<keyword evidence="3" id="KW-1133">Transmembrane helix</keyword>
<dbReference type="PANTHER" id="PTHR24346:SF42">
    <property type="entry name" value="SERINE_THREONINE-PROTEIN KINASE SIK3"/>
    <property type="match status" value="1"/>
</dbReference>
<keyword evidence="5" id="KW-0808">Transferase</keyword>
<evidence type="ECO:0000256" key="2">
    <source>
        <dbReference type="ARBA" id="ARBA00022840"/>
    </source>
</evidence>
<dbReference type="InterPro" id="IPR000719">
    <property type="entry name" value="Prot_kinase_dom"/>
</dbReference>
<dbReference type="PANTHER" id="PTHR24346">
    <property type="entry name" value="MAP/MICROTUBULE AFFINITY-REGULATING KINASE"/>
    <property type="match status" value="1"/>
</dbReference>
<evidence type="ECO:0000313" key="5">
    <source>
        <dbReference type="EMBL" id="MBW4660658.1"/>
    </source>
</evidence>
<proteinExistence type="predicted"/>
<evidence type="ECO:0000256" key="1">
    <source>
        <dbReference type="ARBA" id="ARBA00022741"/>
    </source>
</evidence>
<dbReference type="PROSITE" id="PS50011">
    <property type="entry name" value="PROTEIN_KINASE_DOM"/>
    <property type="match status" value="1"/>
</dbReference>
<dbReference type="GO" id="GO:0050321">
    <property type="term" value="F:tau-protein kinase activity"/>
    <property type="evidence" value="ECO:0007669"/>
    <property type="project" value="TreeGrafter"/>
</dbReference>
<dbReference type="Proteomes" id="UP000757435">
    <property type="component" value="Unassembled WGS sequence"/>
</dbReference>
<comment type="caution">
    <text evidence="5">The sequence shown here is derived from an EMBL/GenBank/DDBJ whole genome shotgun (WGS) entry which is preliminary data.</text>
</comment>
<feature type="domain" description="Protein kinase" evidence="4">
    <location>
        <begin position="14"/>
        <end position="269"/>
    </location>
</feature>
<keyword evidence="2" id="KW-0067">ATP-binding</keyword>
<keyword evidence="3" id="KW-0472">Membrane</keyword>
<evidence type="ECO:0000313" key="6">
    <source>
        <dbReference type="Proteomes" id="UP000757435"/>
    </source>
</evidence>